<organism evidence="4 5">
    <name type="scientific">Polyrhizophydium stewartii</name>
    <dbReference type="NCBI Taxonomy" id="2732419"/>
    <lineage>
        <taxon>Eukaryota</taxon>
        <taxon>Fungi</taxon>
        <taxon>Fungi incertae sedis</taxon>
        <taxon>Chytridiomycota</taxon>
        <taxon>Chytridiomycota incertae sedis</taxon>
        <taxon>Chytridiomycetes</taxon>
        <taxon>Rhizophydiales</taxon>
        <taxon>Rhizophydiales incertae sedis</taxon>
        <taxon>Polyrhizophydium</taxon>
    </lineage>
</organism>
<dbReference type="SMART" id="SM00028">
    <property type="entry name" value="TPR"/>
    <property type="match status" value="3"/>
</dbReference>
<dbReference type="Gene3D" id="3.10.20.90">
    <property type="entry name" value="Phosphatidylinositol 3-kinase Catalytic Subunit, Chain A, domain 1"/>
    <property type="match status" value="1"/>
</dbReference>
<accession>A0ABR4MWV1</accession>
<feature type="region of interest" description="Disordered" evidence="2">
    <location>
        <begin position="232"/>
        <end position="283"/>
    </location>
</feature>
<dbReference type="InterPro" id="IPR000270">
    <property type="entry name" value="PB1_dom"/>
</dbReference>
<dbReference type="InterPro" id="IPR051864">
    <property type="entry name" value="NCF2_NOXA1"/>
</dbReference>
<evidence type="ECO:0000259" key="3">
    <source>
        <dbReference type="SMART" id="SM00666"/>
    </source>
</evidence>
<keyword evidence="5" id="KW-1185">Reference proteome</keyword>
<dbReference type="SUPFAM" id="SSF48452">
    <property type="entry name" value="TPR-like"/>
    <property type="match status" value="1"/>
</dbReference>
<comment type="caution">
    <text evidence="4">The sequence shown here is derived from an EMBL/GenBank/DDBJ whole genome shotgun (WGS) entry which is preliminary data.</text>
</comment>
<evidence type="ECO:0000256" key="2">
    <source>
        <dbReference type="SAM" id="MobiDB-lite"/>
    </source>
</evidence>
<dbReference type="PROSITE" id="PS50005">
    <property type="entry name" value="TPR"/>
    <property type="match status" value="1"/>
</dbReference>
<evidence type="ECO:0000256" key="1">
    <source>
        <dbReference type="PROSITE-ProRule" id="PRU00339"/>
    </source>
</evidence>
<name>A0ABR4MWV1_9FUNG</name>
<dbReference type="Gene3D" id="1.25.40.10">
    <property type="entry name" value="Tetratricopeptide repeat domain"/>
    <property type="match status" value="1"/>
</dbReference>
<dbReference type="InterPro" id="IPR019734">
    <property type="entry name" value="TPR_rpt"/>
</dbReference>
<dbReference type="SMART" id="SM00666">
    <property type="entry name" value="PB1"/>
    <property type="match status" value="1"/>
</dbReference>
<sequence length="371" mass="40278">MSNKDELVLWVQGVEAYKRGDLEGALAAFEPILSLSKVAFNAGMIYTRFNDHASADTMYSAALAADPYLAVAFLQKAYAYFVLQDYSRAERCYNMIVELLLENDYIDYTQLGLKYRLYRCEVFFNRAMCAQLRGDDARALQDITAAQRCARTPDHNAVIGTAARAGVDDITLFTVPFEAVFEVPEAKQKNLDRRNYLKDARIVASNETETDAFAGFSGAAIIDPSLADEAAAQGKNATLGPSSPFPDQRKLGPAAGIARSNTSSSGGSAGRVPTATAKPAPPGMTKVKVHFDGRTFGMLVPSDIRLTAFSDMIRSKQGLSQAPQISYPDEEDPDTMISVADDDDLALAIDSASGATVHFYCRAAGDLLDYY</sequence>
<gene>
    <name evidence="4" type="ORF">HK105_208782</name>
</gene>
<evidence type="ECO:0000313" key="4">
    <source>
        <dbReference type="EMBL" id="KAL2911725.1"/>
    </source>
</evidence>
<feature type="domain" description="PB1" evidence="3">
    <location>
        <begin position="284"/>
        <end position="364"/>
    </location>
</feature>
<proteinExistence type="predicted"/>
<feature type="repeat" description="TPR" evidence="1">
    <location>
        <begin position="36"/>
        <end position="69"/>
    </location>
</feature>
<dbReference type="EMBL" id="JADGIZ020000089">
    <property type="protein sequence ID" value="KAL2911725.1"/>
    <property type="molecule type" value="Genomic_DNA"/>
</dbReference>
<dbReference type="PANTHER" id="PTHR15175:SF0">
    <property type="entry name" value="SH3 DOMAIN-CONTAINING PROTEIN C23A1.17"/>
    <property type="match status" value="1"/>
</dbReference>
<dbReference type="PANTHER" id="PTHR15175">
    <property type="entry name" value="NEUTROPHIL CYTOSOLIC FACTOR 2, NEUTROPHIL NADPH OXIDASE FACTOR 2"/>
    <property type="match status" value="1"/>
</dbReference>
<dbReference type="SUPFAM" id="SSF54277">
    <property type="entry name" value="CAD &amp; PB1 domains"/>
    <property type="match status" value="1"/>
</dbReference>
<reference evidence="4 5" key="1">
    <citation type="submission" date="2023-09" db="EMBL/GenBank/DDBJ databases">
        <title>Pangenome analysis of Batrachochytrium dendrobatidis and related Chytrids.</title>
        <authorList>
            <person name="Yacoub M.N."/>
            <person name="Stajich J.E."/>
            <person name="James T.Y."/>
        </authorList>
    </citation>
    <scope>NUCLEOTIDE SEQUENCE [LARGE SCALE GENOMIC DNA]</scope>
    <source>
        <strain evidence="4 5">JEL0888</strain>
    </source>
</reference>
<evidence type="ECO:0000313" key="5">
    <source>
        <dbReference type="Proteomes" id="UP001527925"/>
    </source>
</evidence>
<dbReference type="Pfam" id="PF00564">
    <property type="entry name" value="PB1"/>
    <property type="match status" value="1"/>
</dbReference>
<dbReference type="Proteomes" id="UP001527925">
    <property type="component" value="Unassembled WGS sequence"/>
</dbReference>
<keyword evidence="1" id="KW-0802">TPR repeat</keyword>
<protein>
    <recommendedName>
        <fullName evidence="3">PB1 domain-containing protein</fullName>
    </recommendedName>
</protein>
<dbReference type="InterPro" id="IPR011990">
    <property type="entry name" value="TPR-like_helical_dom_sf"/>
</dbReference>